<feature type="signal peptide" evidence="5">
    <location>
        <begin position="1"/>
        <end position="23"/>
    </location>
</feature>
<dbReference type="PANTHER" id="PTHR42852:SF6">
    <property type="entry name" value="THIOL:DISULFIDE INTERCHANGE PROTEIN DSBE"/>
    <property type="match status" value="1"/>
</dbReference>
<dbReference type="GO" id="GO:0030313">
    <property type="term" value="C:cell envelope"/>
    <property type="evidence" value="ECO:0007669"/>
    <property type="project" value="UniProtKB-SubCell"/>
</dbReference>
<sequence length="198" mass="22040">MKKTISIIAMATLCLFFSVPSQAQSVTSTFKPVKIGGRIPDITLTNVCNYETTKTNLSDFKAKLIILDFWATSCTSCLANSSKTEELQKKYGGEVQFIKVTRQPRAAVLPFLEELYKTHPSAIPVVTDDSALHQLFPHINLPHYVWLDQTGKVVATTTAKQLTAENIDQFLSNDNIGNMHMKVDMNNSKSLTSVLKKQ</sequence>
<accession>A0A7W8ZNW5</accession>
<name>A0A7W8ZNW5_9SPHI</name>
<evidence type="ECO:0000313" key="7">
    <source>
        <dbReference type="EMBL" id="MBB5637265.1"/>
    </source>
</evidence>
<dbReference type="CDD" id="cd02966">
    <property type="entry name" value="TlpA_like_family"/>
    <property type="match status" value="1"/>
</dbReference>
<keyword evidence="5" id="KW-0732">Signal</keyword>
<feature type="domain" description="Thioredoxin" evidence="6">
    <location>
        <begin position="33"/>
        <end position="172"/>
    </location>
</feature>
<dbReference type="RefSeq" id="WP_183883132.1">
    <property type="nucleotide sequence ID" value="NZ_JACHCE010000004.1"/>
</dbReference>
<dbReference type="SUPFAM" id="SSF52833">
    <property type="entry name" value="Thioredoxin-like"/>
    <property type="match status" value="1"/>
</dbReference>
<evidence type="ECO:0000256" key="3">
    <source>
        <dbReference type="ARBA" id="ARBA00023157"/>
    </source>
</evidence>
<keyword evidence="2" id="KW-0201">Cytochrome c-type biogenesis</keyword>
<feature type="chain" id="PRO_5030860223" evidence="5">
    <location>
        <begin position="24"/>
        <end position="198"/>
    </location>
</feature>
<dbReference type="GO" id="GO:0016853">
    <property type="term" value="F:isomerase activity"/>
    <property type="evidence" value="ECO:0007669"/>
    <property type="project" value="UniProtKB-KW"/>
</dbReference>
<comment type="caution">
    <text evidence="7">The sequence shown here is derived from an EMBL/GenBank/DDBJ whole genome shotgun (WGS) entry which is preliminary data.</text>
</comment>
<evidence type="ECO:0000256" key="5">
    <source>
        <dbReference type="SAM" id="SignalP"/>
    </source>
</evidence>
<evidence type="ECO:0000256" key="1">
    <source>
        <dbReference type="ARBA" id="ARBA00004196"/>
    </source>
</evidence>
<keyword evidence="7" id="KW-0413">Isomerase</keyword>
<dbReference type="InterPro" id="IPR013740">
    <property type="entry name" value="Redoxin"/>
</dbReference>
<organism evidence="7 8">
    <name type="scientific">Pedobacter cryoconitis</name>
    <dbReference type="NCBI Taxonomy" id="188932"/>
    <lineage>
        <taxon>Bacteria</taxon>
        <taxon>Pseudomonadati</taxon>
        <taxon>Bacteroidota</taxon>
        <taxon>Sphingobacteriia</taxon>
        <taxon>Sphingobacteriales</taxon>
        <taxon>Sphingobacteriaceae</taxon>
        <taxon>Pedobacter</taxon>
    </lineage>
</organism>
<dbReference type="EMBL" id="JACHCE010000004">
    <property type="protein sequence ID" value="MBB5637265.1"/>
    <property type="molecule type" value="Genomic_DNA"/>
</dbReference>
<dbReference type="GO" id="GO:0016491">
    <property type="term" value="F:oxidoreductase activity"/>
    <property type="evidence" value="ECO:0007669"/>
    <property type="project" value="InterPro"/>
</dbReference>
<dbReference type="PROSITE" id="PS51352">
    <property type="entry name" value="THIOREDOXIN_2"/>
    <property type="match status" value="1"/>
</dbReference>
<dbReference type="InterPro" id="IPR036249">
    <property type="entry name" value="Thioredoxin-like_sf"/>
</dbReference>
<gene>
    <name evidence="7" type="ORF">HDE68_003178</name>
</gene>
<evidence type="ECO:0000259" key="6">
    <source>
        <dbReference type="PROSITE" id="PS51352"/>
    </source>
</evidence>
<dbReference type="InterPro" id="IPR013766">
    <property type="entry name" value="Thioredoxin_domain"/>
</dbReference>
<evidence type="ECO:0000256" key="4">
    <source>
        <dbReference type="ARBA" id="ARBA00023284"/>
    </source>
</evidence>
<dbReference type="GO" id="GO:0017004">
    <property type="term" value="P:cytochrome complex assembly"/>
    <property type="evidence" value="ECO:0007669"/>
    <property type="project" value="UniProtKB-KW"/>
</dbReference>
<protein>
    <submittedName>
        <fullName evidence="7">Thiol-disulfide isomerase/thioredoxin</fullName>
    </submittedName>
</protein>
<dbReference type="AlphaFoldDB" id="A0A7W8ZNW5"/>
<evidence type="ECO:0000313" key="8">
    <source>
        <dbReference type="Proteomes" id="UP000537204"/>
    </source>
</evidence>
<dbReference type="Pfam" id="PF08534">
    <property type="entry name" value="Redoxin"/>
    <property type="match status" value="1"/>
</dbReference>
<reference evidence="7 8" key="1">
    <citation type="submission" date="2020-08" db="EMBL/GenBank/DDBJ databases">
        <title>Genomic Encyclopedia of Type Strains, Phase IV (KMG-V): Genome sequencing to study the core and pangenomes of soil and plant-associated prokaryotes.</title>
        <authorList>
            <person name="Whitman W."/>
        </authorList>
    </citation>
    <scope>NUCLEOTIDE SEQUENCE [LARGE SCALE GENOMIC DNA]</scope>
    <source>
        <strain evidence="7 8">S3M1</strain>
    </source>
</reference>
<dbReference type="Gene3D" id="3.40.30.10">
    <property type="entry name" value="Glutaredoxin"/>
    <property type="match status" value="1"/>
</dbReference>
<dbReference type="Proteomes" id="UP000537204">
    <property type="component" value="Unassembled WGS sequence"/>
</dbReference>
<comment type="subcellular location">
    <subcellularLocation>
        <location evidence="1">Cell envelope</location>
    </subcellularLocation>
</comment>
<evidence type="ECO:0000256" key="2">
    <source>
        <dbReference type="ARBA" id="ARBA00022748"/>
    </source>
</evidence>
<proteinExistence type="predicted"/>
<dbReference type="PANTHER" id="PTHR42852">
    <property type="entry name" value="THIOL:DISULFIDE INTERCHANGE PROTEIN DSBE"/>
    <property type="match status" value="1"/>
</dbReference>
<dbReference type="InterPro" id="IPR050553">
    <property type="entry name" value="Thioredoxin_ResA/DsbE_sf"/>
</dbReference>
<keyword evidence="4" id="KW-0676">Redox-active center</keyword>
<keyword evidence="3" id="KW-1015">Disulfide bond</keyword>